<dbReference type="PATRIC" id="fig|320778.3.peg.1356"/>
<reference evidence="2 3" key="1">
    <citation type="submission" date="2015-05" db="EMBL/GenBank/DDBJ databases">
        <title>Photobacterium galathea sp. nov.</title>
        <authorList>
            <person name="Machado H."/>
            <person name="Gram L."/>
        </authorList>
    </citation>
    <scope>NUCLEOTIDE SEQUENCE [LARGE SCALE GENOMIC DNA]</scope>
    <source>
        <strain evidence="2 3">DSM 22954</strain>
    </source>
</reference>
<dbReference type="STRING" id="320778.ABT57_06285"/>
<keyword evidence="3" id="KW-1185">Reference proteome</keyword>
<dbReference type="Gene3D" id="3.90.1720.10">
    <property type="entry name" value="endopeptidase domain like (from Nostoc punctiforme)"/>
    <property type="match status" value="1"/>
</dbReference>
<organism evidence="2 3">
    <name type="scientific">Photobacterium ganghwense</name>
    <dbReference type="NCBI Taxonomy" id="320778"/>
    <lineage>
        <taxon>Bacteria</taxon>
        <taxon>Pseudomonadati</taxon>
        <taxon>Pseudomonadota</taxon>
        <taxon>Gammaproteobacteria</taxon>
        <taxon>Vibrionales</taxon>
        <taxon>Vibrionaceae</taxon>
        <taxon>Photobacterium</taxon>
    </lineage>
</organism>
<dbReference type="InterPro" id="IPR038765">
    <property type="entry name" value="Papain-like_cys_pep_sf"/>
</dbReference>
<dbReference type="OrthoDB" id="5395100at2"/>
<comment type="caution">
    <text evidence="2">The sequence shown here is derived from an EMBL/GenBank/DDBJ whole genome shotgun (WGS) entry which is preliminary data.</text>
</comment>
<proteinExistence type="predicted"/>
<dbReference type="EMBL" id="LDOU01000006">
    <property type="protein sequence ID" value="KLV10181.1"/>
    <property type="molecule type" value="Genomic_DNA"/>
</dbReference>
<sequence>MDNQNYQVKQELIQKLLAVANGEVGVEEVPRGSNDGKRVREYLTSAGINVPAPWCMAFVYWCLQQVGVTGVPRTAHCGTMWNKAKEKRVCCVNNAQPGDVFIQIFQSGNGHAGIVEYVEGEYVYTIEGNTNDEGSREGYEVCRRKRHVSTMKGFLRFI</sequence>
<dbReference type="RefSeq" id="WP_047884344.1">
    <property type="nucleotide sequence ID" value="NZ_LDOU01000006.1"/>
</dbReference>
<dbReference type="InterPro" id="IPR007921">
    <property type="entry name" value="CHAP_dom"/>
</dbReference>
<dbReference type="Pfam" id="PF05257">
    <property type="entry name" value="CHAP"/>
    <property type="match status" value="1"/>
</dbReference>
<dbReference type="Proteomes" id="UP000035909">
    <property type="component" value="Unassembled WGS sequence"/>
</dbReference>
<gene>
    <name evidence="2" type="ORF">ABT57_06285</name>
</gene>
<dbReference type="SUPFAM" id="SSF54001">
    <property type="entry name" value="Cysteine proteinases"/>
    <property type="match status" value="1"/>
</dbReference>
<feature type="domain" description="Peptidase C51" evidence="1">
    <location>
        <begin position="52"/>
        <end position="129"/>
    </location>
</feature>
<accession>A0A0J1HF00</accession>
<evidence type="ECO:0000313" key="2">
    <source>
        <dbReference type="EMBL" id="KLV10181.1"/>
    </source>
</evidence>
<dbReference type="AlphaFoldDB" id="A0A0J1HF00"/>
<protein>
    <recommendedName>
        <fullName evidence="1">Peptidase C51 domain-containing protein</fullName>
    </recommendedName>
</protein>
<evidence type="ECO:0000259" key="1">
    <source>
        <dbReference type="Pfam" id="PF05257"/>
    </source>
</evidence>
<name>A0A0J1HF00_9GAMM</name>
<evidence type="ECO:0000313" key="3">
    <source>
        <dbReference type="Proteomes" id="UP000035909"/>
    </source>
</evidence>